<evidence type="ECO:0000313" key="5">
    <source>
        <dbReference type="EMBL" id="WPK27719.1"/>
    </source>
</evidence>
<dbReference type="GO" id="GO:0000142">
    <property type="term" value="C:cellular bud neck contractile ring"/>
    <property type="evidence" value="ECO:0007669"/>
    <property type="project" value="TreeGrafter"/>
</dbReference>
<feature type="region of interest" description="Disordered" evidence="3">
    <location>
        <begin position="623"/>
        <end position="693"/>
    </location>
</feature>
<dbReference type="CDD" id="cd13278">
    <property type="entry name" value="PH_Bud4"/>
    <property type="match status" value="1"/>
</dbReference>
<feature type="region of interest" description="Disordered" evidence="3">
    <location>
        <begin position="43"/>
        <end position="149"/>
    </location>
</feature>
<feature type="compositionally biased region" description="Basic and acidic residues" evidence="3">
    <location>
        <begin position="1133"/>
        <end position="1146"/>
    </location>
</feature>
<dbReference type="InterPro" id="IPR001849">
    <property type="entry name" value="PH_domain"/>
</dbReference>
<dbReference type="SMART" id="SM00233">
    <property type="entry name" value="PH"/>
    <property type="match status" value="1"/>
</dbReference>
<dbReference type="GO" id="GO:0097271">
    <property type="term" value="P:protein localization to bud neck"/>
    <property type="evidence" value="ECO:0007669"/>
    <property type="project" value="TreeGrafter"/>
</dbReference>
<dbReference type="PROSITE" id="PS50003">
    <property type="entry name" value="PH_DOMAIN"/>
    <property type="match status" value="1"/>
</dbReference>
<dbReference type="InterPro" id="IPR052007">
    <property type="entry name" value="Bud4"/>
</dbReference>
<keyword evidence="1" id="KW-0132">Cell division</keyword>
<dbReference type="GeneID" id="88176175"/>
<evidence type="ECO:0000256" key="3">
    <source>
        <dbReference type="SAM" id="MobiDB-lite"/>
    </source>
</evidence>
<feature type="region of interest" description="Disordered" evidence="3">
    <location>
        <begin position="863"/>
        <end position="921"/>
    </location>
</feature>
<dbReference type="Gene3D" id="2.30.29.30">
    <property type="entry name" value="Pleckstrin-homology domain (PH domain)/Phosphotyrosine-binding domain (PTB)"/>
    <property type="match status" value="1"/>
</dbReference>
<dbReference type="PANTHER" id="PTHR36100:SF1">
    <property type="entry name" value="BUD SITE SELECTION PROTEIN 4"/>
    <property type="match status" value="1"/>
</dbReference>
<feature type="compositionally biased region" description="Basic and acidic residues" evidence="3">
    <location>
        <begin position="658"/>
        <end position="668"/>
    </location>
</feature>
<dbReference type="SUPFAM" id="SSF50729">
    <property type="entry name" value="PH domain-like"/>
    <property type="match status" value="1"/>
</dbReference>
<feature type="region of interest" description="Disordered" evidence="3">
    <location>
        <begin position="439"/>
        <end position="563"/>
    </location>
</feature>
<evidence type="ECO:0000313" key="6">
    <source>
        <dbReference type="Proteomes" id="UP001338582"/>
    </source>
</evidence>
<feature type="compositionally biased region" description="Polar residues" evidence="3">
    <location>
        <begin position="51"/>
        <end position="61"/>
    </location>
</feature>
<feature type="compositionally biased region" description="Basic and acidic residues" evidence="3">
    <location>
        <begin position="628"/>
        <end position="638"/>
    </location>
</feature>
<dbReference type="EMBL" id="CP138900">
    <property type="protein sequence ID" value="WPK27719.1"/>
    <property type="molecule type" value="Genomic_DNA"/>
</dbReference>
<feature type="region of interest" description="Disordered" evidence="3">
    <location>
        <begin position="1"/>
        <end position="30"/>
    </location>
</feature>
<name>A0AAX4HGG4_9ASCO</name>
<feature type="domain" description="PH" evidence="4">
    <location>
        <begin position="1470"/>
        <end position="1581"/>
    </location>
</feature>
<evidence type="ECO:0000256" key="2">
    <source>
        <dbReference type="ARBA" id="ARBA00023306"/>
    </source>
</evidence>
<dbReference type="GO" id="GO:0007120">
    <property type="term" value="P:axial cellular bud site selection"/>
    <property type="evidence" value="ECO:0007669"/>
    <property type="project" value="TreeGrafter"/>
</dbReference>
<feature type="region of interest" description="Disordered" evidence="3">
    <location>
        <begin position="1109"/>
        <end position="1154"/>
    </location>
</feature>
<gene>
    <name evidence="5" type="ORF">PUMCH_005116</name>
</gene>
<protein>
    <recommendedName>
        <fullName evidence="4">PH domain-containing protein</fullName>
    </recommendedName>
</protein>
<feature type="compositionally biased region" description="Low complexity" evidence="3">
    <location>
        <begin position="676"/>
        <end position="686"/>
    </location>
</feature>
<reference evidence="5 6" key="1">
    <citation type="submission" date="2023-10" db="EMBL/GenBank/DDBJ databases">
        <title>Draft Genome Sequence of Candida saopaulonensis from a very Premature Infant with Sepsis.</title>
        <authorList>
            <person name="Ning Y."/>
            <person name="Dai R."/>
            <person name="Xiao M."/>
            <person name="Xu Y."/>
            <person name="Yan Q."/>
            <person name="Zhang L."/>
        </authorList>
    </citation>
    <scope>NUCLEOTIDE SEQUENCE [LARGE SCALE GENOMIC DNA]</scope>
    <source>
        <strain evidence="5 6">19XY460</strain>
    </source>
</reference>
<feature type="compositionally biased region" description="Basic and acidic residues" evidence="3">
    <location>
        <begin position="522"/>
        <end position="541"/>
    </location>
</feature>
<organism evidence="5 6">
    <name type="scientific">Australozyma saopauloensis</name>
    <dbReference type="NCBI Taxonomy" id="291208"/>
    <lineage>
        <taxon>Eukaryota</taxon>
        <taxon>Fungi</taxon>
        <taxon>Dikarya</taxon>
        <taxon>Ascomycota</taxon>
        <taxon>Saccharomycotina</taxon>
        <taxon>Pichiomycetes</taxon>
        <taxon>Metschnikowiaceae</taxon>
        <taxon>Australozyma</taxon>
    </lineage>
</organism>
<keyword evidence="6" id="KW-1185">Reference proteome</keyword>
<feature type="compositionally biased region" description="Basic and acidic residues" evidence="3">
    <location>
        <begin position="116"/>
        <end position="130"/>
    </location>
</feature>
<dbReference type="RefSeq" id="XP_062880096.1">
    <property type="nucleotide sequence ID" value="XM_063024026.1"/>
</dbReference>
<proteinExistence type="predicted"/>
<evidence type="ECO:0000259" key="4">
    <source>
        <dbReference type="PROSITE" id="PS50003"/>
    </source>
</evidence>
<feature type="compositionally biased region" description="Basic and acidic residues" evidence="3">
    <location>
        <begin position="447"/>
        <end position="456"/>
    </location>
</feature>
<dbReference type="Pfam" id="PF00169">
    <property type="entry name" value="PH"/>
    <property type="match status" value="1"/>
</dbReference>
<evidence type="ECO:0000256" key="1">
    <source>
        <dbReference type="ARBA" id="ARBA00022618"/>
    </source>
</evidence>
<feature type="compositionally biased region" description="Polar residues" evidence="3">
    <location>
        <begin position="887"/>
        <end position="903"/>
    </location>
</feature>
<accession>A0AAX4HGG4</accession>
<dbReference type="InterPro" id="IPR011993">
    <property type="entry name" value="PH-like_dom_sf"/>
</dbReference>
<feature type="compositionally biased region" description="Basic and acidic residues" evidence="3">
    <location>
        <begin position="876"/>
        <end position="886"/>
    </location>
</feature>
<dbReference type="GO" id="GO:0005525">
    <property type="term" value="F:GTP binding"/>
    <property type="evidence" value="ECO:0007669"/>
    <property type="project" value="TreeGrafter"/>
</dbReference>
<dbReference type="Proteomes" id="UP001338582">
    <property type="component" value="Chromosome 7"/>
</dbReference>
<sequence length="1599" mass="177081">MLLKEINHGGVPEPSPASEPPSTVASPIKPLNCTPILKETDQFTAQKRDFNSSSDTYVSDSETAERAQMAEPHLDLFTRNFEQDSSIDYSREHSEVEPPQTQDLDAGNAENENEQMDSKTDLEPLPEKTDGAASPNKSIMKNPVEAATTSPKKNVAFLAGPDLQTVHSYPGDDSLSQPELKAPAPPMVHLWTGLEEHSLDDTDAETTQPPMPPPHSSHTVTGLLSMDAAETRDEPDISQLTEYKLTHKNFSNLSLNEKIDVFLSNKPHDDLNEHLDNLGKAAPEETDVNIHRLSYQLAAHEPEAQENPLNALTHGLEYRLSASARSSQSSLQSLVDSNKYLQSNHIEKQSKGLQLNDGIKGFSDKLATEIIPNTLDSAESSRDQLHFEPTLATRPLIPESLGSIKEDLSASFNQSQTEKSIMNLLESVSQINLVEKAAIEPNSQTKESPDSEHGESEASTDAESEHFDPVKQESFIKAESGTTAIKLEPTEPMVKSEPSDSMVKSEPNDEVAQEASHLPFVKSEDVSEVKQEPDTSVKLELDDSLQAPSLPEPRRGSEYSKNGSVSDALPISAMIEPKYDAVTIQKAISAGQVKLIGPLSPQLGSNPLEWKNDVSASDTIEFADESGDIPRRTLDTKHHTGLGSPIKPIKASVEQPLADERDSSVEKTEESEEAKNSAAKSANPVAQSSSVSHALTSSDYDSSVLANSSNVQPPFNIKLPAVELSDSEFDDLNKKINEKSLSYEESLSAEHDAEKKSLDFLSIWHSQHLKTKAGSQPPSKLYQVPSLLFYNTADLSQCAKFQVPKSLKPKKFPEVNVLSTKVVSLSYENLFDSGFLPELSQDSGIEDHFDVFFRNISATQEENIRQKNSLKRRKSTSSDKAMKESASRQFTMNRRSQPANYNTLRPRYISDNGKGEMEMPKRSRFTVPSFEIKRSSSILSPKNMYNDIFLDNSSIEPTIKATGMKTLPSMDKDQIRKIMDMKEAITQTGTSKLKAVGKTATPEVKMPTEENKPQIASIHCDSLVSNADPAKTFGDFPHVVSEIITKPIAIKSNERIFEPITPKLDGNSPVVAARERFSSNNPFLEKPADNTVFPDPDPELIATPMRPAATGLKVKKQRTKENGPTVGTPNASPERRSPIKQGERSNRGSPIKINSPVKLVKKNGSVTGVVLDRNIPEFNGVDIKNTVNNDPPVLEKKSRHTLSTVSVPTIPTADCLSATAVELMAEGVEGSLNGRPLEAAAAAESRLSSSSGAHLLEKGKLFLRVMGLKNVKLPDLNERNMSFNITLDNGVHCVKTPDYTSNGTANVPIGKEFELTVNHALQFILTLKASYDKPKDTLVEVKERRVVQPKKRISRLFGSKEVITTTKFVPKEATDSWKNLFAVDGLFARCYVDLEQYLTQVSGTARNFNLTCFNEWATIPGSQGKLREPYSVAQLEVKMLFVPRTEPYEILPLSIKAAYECLDEIKKEHFTEVEGYLHQEGGDCDSWKKRWFKLQGTSLVAHSEYSHKTRAKINLTKVTEVVYVDQENITRSSNNYRNFSDILLMEHAFKIRFADGEIIDFGAPNKQEKAVWIQAIQEIVYRNKFRRLPWVNMMLSKNR</sequence>
<keyword evidence="2" id="KW-0131">Cell cycle</keyword>
<dbReference type="PANTHER" id="PTHR36100">
    <property type="entry name" value="BUD SITE SELECTION PROTEIN 4"/>
    <property type="match status" value="1"/>
</dbReference>
<dbReference type="KEGG" id="asau:88176175"/>
<feature type="compositionally biased region" description="Basic and acidic residues" evidence="3">
    <location>
        <begin position="463"/>
        <end position="476"/>
    </location>
</feature>